<dbReference type="RefSeq" id="WP_094455958.1">
    <property type="nucleotide sequence ID" value="NZ_NMVJ01000011.1"/>
</dbReference>
<dbReference type="OrthoDB" id="495439at2"/>
<name>A0A255EBI1_9ACTN</name>
<evidence type="ECO:0000313" key="2">
    <source>
        <dbReference type="EMBL" id="OYN88610.1"/>
    </source>
</evidence>
<keyword evidence="1" id="KW-1277">Toxin-antitoxin system</keyword>
<evidence type="ECO:0000256" key="1">
    <source>
        <dbReference type="ARBA" id="ARBA00022649"/>
    </source>
</evidence>
<dbReference type="Pfam" id="PF07704">
    <property type="entry name" value="PSK_trans_fac"/>
    <property type="match status" value="1"/>
</dbReference>
<dbReference type="InterPro" id="IPR011660">
    <property type="entry name" value="VapB-like"/>
</dbReference>
<dbReference type="AlphaFoldDB" id="A0A255EBI1"/>
<dbReference type="EMBL" id="NMVJ01000011">
    <property type="protein sequence ID" value="OYN88610.1"/>
    <property type="molecule type" value="Genomic_DNA"/>
</dbReference>
<accession>A0A255EBI1</accession>
<evidence type="ECO:0000313" key="3">
    <source>
        <dbReference type="Proteomes" id="UP000216300"/>
    </source>
</evidence>
<organism evidence="2 3">
    <name type="scientific">Parenemella sanctibonifatiensis</name>
    <dbReference type="NCBI Taxonomy" id="2016505"/>
    <lineage>
        <taxon>Bacteria</taxon>
        <taxon>Bacillati</taxon>
        <taxon>Actinomycetota</taxon>
        <taxon>Actinomycetes</taxon>
        <taxon>Propionibacteriales</taxon>
        <taxon>Propionibacteriaceae</taxon>
        <taxon>Parenemella</taxon>
    </lineage>
</organism>
<comment type="caution">
    <text evidence="2">The sequence shown here is derived from an EMBL/GenBank/DDBJ whole genome shotgun (WGS) entry which is preliminary data.</text>
</comment>
<sequence>MALNIKDPDTDRLARELAALTGESITVALKRSIEERLAAVRRRRSPRPDLSGIIRRGRARVVLTRDSEDAILGYGDDGMPR</sequence>
<gene>
    <name evidence="2" type="ORF">CGZ91_13465</name>
</gene>
<protein>
    <submittedName>
        <fullName evidence="2">PSK operon transcription factor</fullName>
    </submittedName>
</protein>
<reference evidence="2 3" key="1">
    <citation type="submission" date="2017-07" db="EMBL/GenBank/DDBJ databases">
        <title>Draft whole genome sequences of clinical Proprionibacteriaceae strains.</title>
        <authorList>
            <person name="Bernier A.-M."/>
            <person name="Bernard K."/>
            <person name="Domingo M.-C."/>
        </authorList>
    </citation>
    <scope>NUCLEOTIDE SEQUENCE [LARGE SCALE GENOMIC DNA]</scope>
    <source>
        <strain evidence="2 3">NML 150081</strain>
    </source>
</reference>
<keyword evidence="3" id="KW-1185">Reference proteome</keyword>
<dbReference type="Proteomes" id="UP000216300">
    <property type="component" value="Unassembled WGS sequence"/>
</dbReference>
<proteinExistence type="predicted"/>